<reference evidence="1 2" key="1">
    <citation type="journal article" date="2022" name="Nat. Ecol. Evol.">
        <title>A masculinizing supergene underlies an exaggerated male reproductive morph in a spider.</title>
        <authorList>
            <person name="Hendrickx F."/>
            <person name="De Corte Z."/>
            <person name="Sonet G."/>
            <person name="Van Belleghem S.M."/>
            <person name="Kostlbacher S."/>
            <person name="Vangestel C."/>
        </authorList>
    </citation>
    <scope>NUCLEOTIDE SEQUENCE [LARGE SCALE GENOMIC DNA]</scope>
    <source>
        <strain evidence="1">W744_W776</strain>
    </source>
</reference>
<protein>
    <submittedName>
        <fullName evidence="1">Uncharacterized protein</fullName>
    </submittedName>
</protein>
<accession>A0AAV6W0D4</accession>
<comment type="caution">
    <text evidence="1">The sequence shown here is derived from an EMBL/GenBank/DDBJ whole genome shotgun (WGS) entry which is preliminary data.</text>
</comment>
<dbReference type="EMBL" id="JAFNEN010000002">
    <property type="protein sequence ID" value="KAG8201786.1"/>
    <property type="molecule type" value="Genomic_DNA"/>
</dbReference>
<sequence length="90" mass="10743">MRRKALYEFNLSGNLHWDKTRSAGPQIHLPLWGCYSEPCWSNEMRSNGCIRTDLKIHGNKDSNGGFRYAEWLIVYVDWKGISEWCYEWNR</sequence>
<dbReference type="Proteomes" id="UP000827092">
    <property type="component" value="Unassembled WGS sequence"/>
</dbReference>
<dbReference type="AlphaFoldDB" id="A0AAV6W0D4"/>
<evidence type="ECO:0000313" key="1">
    <source>
        <dbReference type="EMBL" id="KAG8201786.1"/>
    </source>
</evidence>
<gene>
    <name evidence="1" type="ORF">JTE90_027270</name>
</gene>
<proteinExistence type="predicted"/>
<organism evidence="1 2">
    <name type="scientific">Oedothorax gibbosus</name>
    <dbReference type="NCBI Taxonomy" id="931172"/>
    <lineage>
        <taxon>Eukaryota</taxon>
        <taxon>Metazoa</taxon>
        <taxon>Ecdysozoa</taxon>
        <taxon>Arthropoda</taxon>
        <taxon>Chelicerata</taxon>
        <taxon>Arachnida</taxon>
        <taxon>Araneae</taxon>
        <taxon>Araneomorphae</taxon>
        <taxon>Entelegynae</taxon>
        <taxon>Araneoidea</taxon>
        <taxon>Linyphiidae</taxon>
        <taxon>Erigoninae</taxon>
        <taxon>Oedothorax</taxon>
    </lineage>
</organism>
<evidence type="ECO:0000313" key="2">
    <source>
        <dbReference type="Proteomes" id="UP000827092"/>
    </source>
</evidence>
<keyword evidence="2" id="KW-1185">Reference proteome</keyword>
<name>A0AAV6W0D4_9ARAC</name>